<dbReference type="GO" id="GO:0005524">
    <property type="term" value="F:ATP binding"/>
    <property type="evidence" value="ECO:0007669"/>
    <property type="project" value="UniProtKB-UniRule"/>
</dbReference>
<name>A0A4S8ETI1_9BURK</name>
<keyword evidence="14" id="KW-1185">Reference proteome</keyword>
<feature type="binding site" evidence="10">
    <location>
        <begin position="77"/>
        <end position="84"/>
    </location>
    <ligand>
        <name>ATP</name>
        <dbReference type="ChEBI" id="CHEBI:30616"/>
    </ligand>
</feature>
<proteinExistence type="inferred from homology"/>
<dbReference type="Pfam" id="PF13361">
    <property type="entry name" value="UvrD_C"/>
    <property type="match status" value="1"/>
</dbReference>
<comment type="catalytic activity">
    <reaction evidence="9">
        <text>ATP + H2O = ADP + phosphate + H(+)</text>
        <dbReference type="Rhea" id="RHEA:13065"/>
        <dbReference type="ChEBI" id="CHEBI:15377"/>
        <dbReference type="ChEBI" id="CHEBI:15378"/>
        <dbReference type="ChEBI" id="CHEBI:30616"/>
        <dbReference type="ChEBI" id="CHEBI:43474"/>
        <dbReference type="ChEBI" id="CHEBI:456216"/>
        <dbReference type="EC" id="5.6.2.4"/>
    </reaction>
</comment>
<evidence type="ECO:0000256" key="9">
    <source>
        <dbReference type="ARBA" id="ARBA00048988"/>
    </source>
</evidence>
<feature type="domain" description="UvrD-like helicase ATP-binding" evidence="12">
    <location>
        <begin position="56"/>
        <end position="364"/>
    </location>
</feature>
<organism evidence="13 14">
    <name type="scientific">Lampropedia puyangensis</name>
    <dbReference type="NCBI Taxonomy" id="1330072"/>
    <lineage>
        <taxon>Bacteria</taxon>
        <taxon>Pseudomonadati</taxon>
        <taxon>Pseudomonadota</taxon>
        <taxon>Betaproteobacteria</taxon>
        <taxon>Burkholderiales</taxon>
        <taxon>Comamonadaceae</taxon>
        <taxon>Lampropedia</taxon>
    </lineage>
</organism>
<evidence type="ECO:0000256" key="5">
    <source>
        <dbReference type="ARBA" id="ARBA00022840"/>
    </source>
</evidence>
<evidence type="ECO:0000256" key="8">
    <source>
        <dbReference type="ARBA" id="ARBA00034808"/>
    </source>
</evidence>
<sequence length="639" mass="71857">MITKSMNEALKGRNMAIESTTSTSARHSHALKRNRAMRKRVNRHAESFHDKRFAMDCTEKEVDAIVCSPHKHVEVMAVAGSGKTHTLMMRILYLIVNKVDPEKILLLGFTNASVDNLNDRIREWCDAPLAEHTQRALERNGLSLNAQIRKGLIRVQAKTVHGFALNLLRPQGCKGIATHAERHPLFKHAVDSVLRRLESKTVWPRMGASLRQTVRNHLTELGKLGANKTEAIYEMDATELAQLWLPGVDHGERIVAKVVEAFNTLCTTDGKFTYDELLIGASEYLKKHRTAHDVTHVLVDEYQDCDSAQRNVIRNLGLFAGCSVMAVGDPDQAIFGFSGGGYKPLKNLLKGSVNYPLSVSFRLTKPMADLANAVRKSDASIQALRGGSKPKTLRFPSEQSQANFAASWAERLLNQEVPKNQVAVIGRTHASLKMLRRALLKKGLLGFDLKTLVALKKVLHACEMISRPTSTNSWMPNWLGTLANDHQKKQLRNAAKAHCMMSRFRILRQLYWRTQCAMNDAEKTILKDLELVEPLLNAFETPLQAWCHFKSFDGGVSVMTVHAAKGKEWDHVMVIGAVDGLMPIQYAIDQKRLKEERNVMYVAVTRARVNLTILWCPMTHVGRFAKQSVELNQISRFLR</sequence>
<comment type="similarity">
    <text evidence="1">Belongs to the helicase family. UvrD subfamily.</text>
</comment>
<keyword evidence="3 10" id="KW-0378">Hydrolase</keyword>
<evidence type="ECO:0000256" key="4">
    <source>
        <dbReference type="ARBA" id="ARBA00022806"/>
    </source>
</evidence>
<evidence type="ECO:0000256" key="2">
    <source>
        <dbReference type="ARBA" id="ARBA00022741"/>
    </source>
</evidence>
<keyword evidence="6" id="KW-0413">Isomerase</keyword>
<evidence type="ECO:0000256" key="1">
    <source>
        <dbReference type="ARBA" id="ARBA00009922"/>
    </source>
</evidence>
<evidence type="ECO:0000256" key="6">
    <source>
        <dbReference type="ARBA" id="ARBA00023235"/>
    </source>
</evidence>
<dbReference type="InterPro" id="IPR014017">
    <property type="entry name" value="DNA_helicase_UvrD-like_C"/>
</dbReference>
<keyword evidence="5 10" id="KW-0067">ATP-binding</keyword>
<dbReference type="PANTHER" id="PTHR11070">
    <property type="entry name" value="UVRD / RECB / PCRA DNA HELICASE FAMILY MEMBER"/>
    <property type="match status" value="1"/>
</dbReference>
<evidence type="ECO:0000313" key="14">
    <source>
        <dbReference type="Proteomes" id="UP000308917"/>
    </source>
</evidence>
<dbReference type="SUPFAM" id="SSF52540">
    <property type="entry name" value="P-loop containing nucleoside triphosphate hydrolases"/>
    <property type="match status" value="1"/>
</dbReference>
<dbReference type="EMBL" id="STFG01000026">
    <property type="protein sequence ID" value="THT97698.1"/>
    <property type="molecule type" value="Genomic_DNA"/>
</dbReference>
<dbReference type="Gene3D" id="1.10.10.160">
    <property type="match status" value="1"/>
</dbReference>
<comment type="caution">
    <text evidence="13">The sequence shown here is derived from an EMBL/GenBank/DDBJ whole genome shotgun (WGS) entry which is preliminary data.</text>
</comment>
<evidence type="ECO:0000259" key="12">
    <source>
        <dbReference type="PROSITE" id="PS51198"/>
    </source>
</evidence>
<dbReference type="Gene3D" id="1.10.486.10">
    <property type="entry name" value="PCRA, domain 4"/>
    <property type="match status" value="1"/>
</dbReference>
<comment type="catalytic activity">
    <reaction evidence="7">
        <text>Couples ATP hydrolysis with the unwinding of duplex DNA by translocating in the 3'-5' direction.</text>
        <dbReference type="EC" id="5.6.2.4"/>
    </reaction>
</comment>
<dbReference type="PANTHER" id="PTHR11070:SF30">
    <property type="entry name" value="F-BOX DNA HELICASE 1"/>
    <property type="match status" value="1"/>
</dbReference>
<protein>
    <recommendedName>
        <fullName evidence="8">DNA 3'-5' helicase</fullName>
        <ecNumber evidence="8">5.6.2.4</ecNumber>
    </recommendedName>
</protein>
<feature type="compositionally biased region" description="Basic residues" evidence="11">
    <location>
        <begin position="26"/>
        <end position="42"/>
    </location>
</feature>
<dbReference type="InterPro" id="IPR027417">
    <property type="entry name" value="P-loop_NTPase"/>
</dbReference>
<evidence type="ECO:0000256" key="3">
    <source>
        <dbReference type="ARBA" id="ARBA00022801"/>
    </source>
</evidence>
<dbReference type="GO" id="GO:0003677">
    <property type="term" value="F:DNA binding"/>
    <property type="evidence" value="ECO:0007669"/>
    <property type="project" value="InterPro"/>
</dbReference>
<keyword evidence="2 10" id="KW-0547">Nucleotide-binding</keyword>
<evidence type="ECO:0000256" key="11">
    <source>
        <dbReference type="SAM" id="MobiDB-lite"/>
    </source>
</evidence>
<evidence type="ECO:0000256" key="10">
    <source>
        <dbReference type="PROSITE-ProRule" id="PRU00560"/>
    </source>
</evidence>
<dbReference type="Proteomes" id="UP000308917">
    <property type="component" value="Unassembled WGS sequence"/>
</dbReference>
<dbReference type="EC" id="5.6.2.4" evidence="8"/>
<dbReference type="InterPro" id="IPR000212">
    <property type="entry name" value="DNA_helicase_UvrD/REP"/>
</dbReference>
<dbReference type="InterPro" id="IPR014016">
    <property type="entry name" value="UvrD-like_ATP-bd"/>
</dbReference>
<dbReference type="GO" id="GO:0000724">
    <property type="term" value="P:double-strand break repair via homologous recombination"/>
    <property type="evidence" value="ECO:0007669"/>
    <property type="project" value="TreeGrafter"/>
</dbReference>
<reference evidence="13 14" key="1">
    <citation type="journal article" date="2015" name="Antonie Van Leeuwenhoek">
        <title>Lampropedia puyangensis sp. nov., isolated from symptomatic bark of Populus ? euramericana canker and emended description of Lampropedia hyalina (Ehrenberg 1832) Lee et al. 2004.</title>
        <authorList>
            <person name="Li Y."/>
            <person name="Wang T."/>
            <person name="Piao C.G."/>
            <person name="Wang L.F."/>
            <person name="Tian G.Z."/>
            <person name="Zhu T.H."/>
            <person name="Guo M.W."/>
        </authorList>
    </citation>
    <scope>NUCLEOTIDE SEQUENCE [LARGE SCALE GENOMIC DNA]</scope>
    <source>
        <strain evidence="13 14">2-bin</strain>
    </source>
</reference>
<dbReference type="InterPro" id="IPR013986">
    <property type="entry name" value="DExx_box_DNA_helicase_dom_sf"/>
</dbReference>
<keyword evidence="4 10" id="KW-0347">Helicase</keyword>
<gene>
    <name evidence="13" type="ORF">E9531_15485</name>
</gene>
<feature type="region of interest" description="Disordered" evidence="11">
    <location>
        <begin position="20"/>
        <end position="43"/>
    </location>
</feature>
<dbReference type="AlphaFoldDB" id="A0A4S8ETI1"/>
<dbReference type="PROSITE" id="PS51198">
    <property type="entry name" value="UVRD_HELICASE_ATP_BIND"/>
    <property type="match status" value="1"/>
</dbReference>
<dbReference type="Gene3D" id="3.40.50.300">
    <property type="entry name" value="P-loop containing nucleotide triphosphate hydrolases"/>
    <property type="match status" value="3"/>
</dbReference>
<evidence type="ECO:0000313" key="13">
    <source>
        <dbReference type="EMBL" id="THT97698.1"/>
    </source>
</evidence>
<dbReference type="Pfam" id="PF00580">
    <property type="entry name" value="UvrD-helicase"/>
    <property type="match status" value="1"/>
</dbReference>
<dbReference type="GO" id="GO:0043138">
    <property type="term" value="F:3'-5' DNA helicase activity"/>
    <property type="evidence" value="ECO:0007669"/>
    <property type="project" value="UniProtKB-EC"/>
</dbReference>
<evidence type="ECO:0000256" key="7">
    <source>
        <dbReference type="ARBA" id="ARBA00034617"/>
    </source>
</evidence>
<dbReference type="GO" id="GO:0031297">
    <property type="term" value="P:replication fork processing"/>
    <property type="evidence" value="ECO:0007669"/>
    <property type="project" value="TreeGrafter"/>
</dbReference>
<accession>A0A4S8ETI1</accession>
<dbReference type="GO" id="GO:0016887">
    <property type="term" value="F:ATP hydrolysis activity"/>
    <property type="evidence" value="ECO:0007669"/>
    <property type="project" value="RHEA"/>
</dbReference>